<keyword evidence="4" id="KW-1185">Reference proteome</keyword>
<evidence type="ECO:0008006" key="5">
    <source>
        <dbReference type="Google" id="ProtNLM"/>
    </source>
</evidence>
<sequence>MLRWLSFKKAFYCAVAYVIYLLVFGCKADYSSSFAPTRYTCDAANLFVYPTWNTHFQPHLEWIDQNTGIVEKVTPVWKKTHASWAKIDENYALSYKLDKYKVQLQDWAAIYIHPYIELVTTQLDYVWARIVLYYKGSAGPVLEHYFNTYNHHLVDSVDNSVSYVKRHSALIFDHSRKHTGRFIELQVVPKASSLWATISTNAFVVKVANVTRLLYLGAQISRLFDALVEESSKINSSFKSKTEFVKSELKHYIESGVGKQKRSSGATSEDVIDVVKTILEDITSAVGDEREPIPHSSVTETDEAVASTVGSILSEVLSESEEPIEEGEDSIEEEDTETETTEVEVTVTDTVTDTLETTVVEETVDAEELTDAGDAVDASGESDEEEPMTETLWFTETVYEDDATGTPEEEIATVDVEDLQKSHYNPKDIIDLEILYWKSKVDKMLKMAYNSLEDDMVPVLNATLEPLRDKISANFTQLQKENYERYKKMNLLISKINKDFEHMKETNQLIVEPEVDRQMMRDEISACREAVEQTMQNAEDALNEQHAEIVKQYFVVTQETVDVIESYAETLLSEFNNRLTDIIRVLDTDPEYEDKLGWAAWKENHKIKELIFQLRDKIFDEANQYKENHRSGIKPRGLEPWIDYLISINFHINFLLRDTDEYLQLVRAKANVAYQMREALTRQFEEAEAEAEKAAAKAAEEEAARKIAEAQRANEAIESSAAEASFAAEFSAPGVEDVPQVEPEEQIPEPEVNFEQVAEPAEEIVDEAVDEVPAEFVDETPEEISTL</sequence>
<evidence type="ECO:0000256" key="2">
    <source>
        <dbReference type="SAM" id="MobiDB-lite"/>
    </source>
</evidence>
<evidence type="ECO:0000256" key="1">
    <source>
        <dbReference type="SAM" id="Coils"/>
    </source>
</evidence>
<accession>A0A2P7YUK6</accession>
<feature type="region of interest" description="Disordered" evidence="2">
    <location>
        <begin position="286"/>
        <end position="343"/>
    </location>
</feature>
<dbReference type="Proteomes" id="UP000241107">
    <property type="component" value="Unassembled WGS sequence"/>
</dbReference>
<feature type="compositionally biased region" description="Acidic residues" evidence="2">
    <location>
        <begin position="318"/>
        <end position="342"/>
    </location>
</feature>
<protein>
    <recommendedName>
        <fullName evidence="5">Outer spore wall assembly protein SHE10</fullName>
    </recommendedName>
</protein>
<gene>
    <name evidence="3" type="ORF">C7M61_001442</name>
</gene>
<keyword evidence="1" id="KW-0175">Coiled coil</keyword>
<dbReference type="RefSeq" id="XP_024714730.1">
    <property type="nucleotide sequence ID" value="XM_024856850.1"/>
</dbReference>
<organism evidence="3 4">
    <name type="scientific">Candidozyma pseudohaemuli</name>
    <dbReference type="NCBI Taxonomy" id="418784"/>
    <lineage>
        <taxon>Eukaryota</taxon>
        <taxon>Fungi</taxon>
        <taxon>Dikarya</taxon>
        <taxon>Ascomycota</taxon>
        <taxon>Saccharomycotina</taxon>
        <taxon>Pichiomycetes</taxon>
        <taxon>Metschnikowiaceae</taxon>
        <taxon>Candidozyma</taxon>
    </lineage>
</organism>
<dbReference type="GeneID" id="36564832"/>
<proteinExistence type="predicted"/>
<feature type="compositionally biased region" description="Acidic residues" evidence="2">
    <location>
        <begin position="760"/>
        <end position="787"/>
    </location>
</feature>
<evidence type="ECO:0000313" key="3">
    <source>
        <dbReference type="EMBL" id="PSK39640.1"/>
    </source>
</evidence>
<feature type="coiled-coil region" evidence="1">
    <location>
        <begin position="670"/>
        <end position="720"/>
    </location>
</feature>
<dbReference type="VEuPathDB" id="FungiDB:C7M61_001442"/>
<dbReference type="STRING" id="418784.A0A2P7YUK6"/>
<comment type="caution">
    <text evidence="3">The sequence shown here is derived from an EMBL/GenBank/DDBJ whole genome shotgun (WGS) entry which is preliminary data.</text>
</comment>
<dbReference type="OrthoDB" id="3260408at2759"/>
<dbReference type="PROSITE" id="PS51257">
    <property type="entry name" value="PROKAR_LIPOPROTEIN"/>
    <property type="match status" value="1"/>
</dbReference>
<feature type="compositionally biased region" description="Low complexity" evidence="2">
    <location>
        <begin position="728"/>
        <end position="741"/>
    </location>
</feature>
<evidence type="ECO:0000313" key="4">
    <source>
        <dbReference type="Proteomes" id="UP000241107"/>
    </source>
</evidence>
<dbReference type="AlphaFoldDB" id="A0A2P7YUK6"/>
<reference evidence="3 4" key="1">
    <citation type="submission" date="2018-03" db="EMBL/GenBank/DDBJ databases">
        <title>Candida pseudohaemulonii genome assembly and annotation.</title>
        <authorList>
            <person name="Munoz J.F."/>
            <person name="Gade L.G."/>
            <person name="Chow N.A."/>
            <person name="Litvintseva A.P."/>
            <person name="Loparev V.N."/>
            <person name="Cuomo C.A."/>
        </authorList>
    </citation>
    <scope>NUCLEOTIDE SEQUENCE [LARGE SCALE GENOMIC DNA]</scope>
    <source>
        <strain evidence="3 4">B12108</strain>
    </source>
</reference>
<name>A0A2P7YUK6_9ASCO</name>
<dbReference type="EMBL" id="PYFQ01000002">
    <property type="protein sequence ID" value="PSK39640.1"/>
    <property type="molecule type" value="Genomic_DNA"/>
</dbReference>
<feature type="region of interest" description="Disordered" evidence="2">
    <location>
        <begin position="728"/>
        <end position="787"/>
    </location>
</feature>